<dbReference type="PANTHER" id="PTHR43434">
    <property type="entry name" value="PHOSPHOGLYCOLATE PHOSPHATASE"/>
    <property type="match status" value="1"/>
</dbReference>
<reference evidence="1" key="1">
    <citation type="submission" date="2022-11" db="EMBL/GenBank/DDBJ databases">
        <title>Larsenimonas rhizosphaerae sp. nov., isolated from a tidal mudflat.</title>
        <authorList>
            <person name="Lee S.D."/>
            <person name="Kim I.S."/>
        </authorList>
    </citation>
    <scope>NUCLEOTIDE SEQUENCE</scope>
    <source>
        <strain evidence="1">GH2-1</strain>
    </source>
</reference>
<dbReference type="AlphaFoldDB" id="A0AA41ZE95"/>
<dbReference type="InterPro" id="IPR050155">
    <property type="entry name" value="HAD-like_hydrolase_sf"/>
</dbReference>
<dbReference type="PANTHER" id="PTHR43434:SF24">
    <property type="entry name" value="HYDROLASE-RELATED"/>
    <property type="match status" value="1"/>
</dbReference>
<organism evidence="1 2">
    <name type="scientific">Larsenimonas rhizosphaerae</name>
    <dbReference type="NCBI Taxonomy" id="2944682"/>
    <lineage>
        <taxon>Bacteria</taxon>
        <taxon>Pseudomonadati</taxon>
        <taxon>Pseudomonadota</taxon>
        <taxon>Gammaproteobacteria</taxon>
        <taxon>Oceanospirillales</taxon>
        <taxon>Halomonadaceae</taxon>
        <taxon>Larsenimonas</taxon>
    </lineage>
</organism>
<dbReference type="InterPro" id="IPR006439">
    <property type="entry name" value="HAD-SF_hydro_IA"/>
</dbReference>
<dbReference type="Pfam" id="PF13419">
    <property type="entry name" value="HAD_2"/>
    <property type="match status" value="1"/>
</dbReference>
<protein>
    <submittedName>
        <fullName evidence="1">HAD-IA family hydrolase</fullName>
    </submittedName>
</protein>
<dbReference type="GO" id="GO:0008967">
    <property type="term" value="F:phosphoglycolate phosphatase activity"/>
    <property type="evidence" value="ECO:0007669"/>
    <property type="project" value="TreeGrafter"/>
</dbReference>
<dbReference type="RefSeq" id="WP_265895782.1">
    <property type="nucleotide sequence ID" value="NZ_JAPIVE010000001.1"/>
</dbReference>
<sequence>MKYQLIIFDWDGTLMDSQARIVSCMQRAALAAGAGSLSSEAVRHIIGLGLPEAILVLCPSLSAPQREVMRQYYADYFVAAETHDAPMQFFPGVRQGLDRLHRQPGLTLAVATGKSRRGLDRQFESHACGHWFAASRTADLTESKPSPLMLEELLEQLNVPVDRALMVGDTSYDLEMAQRLGMDRVAMTYGVHAPEVLRRHAPVYETADFSALVNWIERAV</sequence>
<dbReference type="InterPro" id="IPR023214">
    <property type="entry name" value="HAD_sf"/>
</dbReference>
<dbReference type="InterPro" id="IPR036412">
    <property type="entry name" value="HAD-like_sf"/>
</dbReference>
<dbReference type="SFLD" id="SFLDG01129">
    <property type="entry name" value="C1.5:_HAD__Beta-PGM__Phosphata"/>
    <property type="match status" value="1"/>
</dbReference>
<comment type="caution">
    <text evidence="1">The sequence shown here is derived from an EMBL/GenBank/DDBJ whole genome shotgun (WGS) entry which is preliminary data.</text>
</comment>
<dbReference type="SFLD" id="SFLDS00003">
    <property type="entry name" value="Haloacid_Dehalogenase"/>
    <property type="match status" value="1"/>
</dbReference>
<evidence type="ECO:0000313" key="1">
    <source>
        <dbReference type="EMBL" id="MCX2523674.1"/>
    </source>
</evidence>
<keyword evidence="1" id="KW-0378">Hydrolase</keyword>
<dbReference type="GO" id="GO:0006281">
    <property type="term" value="P:DNA repair"/>
    <property type="evidence" value="ECO:0007669"/>
    <property type="project" value="TreeGrafter"/>
</dbReference>
<proteinExistence type="predicted"/>
<dbReference type="GO" id="GO:0005829">
    <property type="term" value="C:cytosol"/>
    <property type="evidence" value="ECO:0007669"/>
    <property type="project" value="TreeGrafter"/>
</dbReference>
<name>A0AA41ZE95_9GAMM</name>
<gene>
    <name evidence="1" type="ORF">OQ287_05435</name>
</gene>
<dbReference type="InterPro" id="IPR041492">
    <property type="entry name" value="HAD_2"/>
</dbReference>
<keyword evidence="2" id="KW-1185">Reference proteome</keyword>
<evidence type="ECO:0000313" key="2">
    <source>
        <dbReference type="Proteomes" id="UP001165678"/>
    </source>
</evidence>
<dbReference type="EMBL" id="JAPIVE010000001">
    <property type="protein sequence ID" value="MCX2523674.1"/>
    <property type="molecule type" value="Genomic_DNA"/>
</dbReference>
<dbReference type="Gene3D" id="3.40.50.1000">
    <property type="entry name" value="HAD superfamily/HAD-like"/>
    <property type="match status" value="1"/>
</dbReference>
<accession>A0AA41ZE95</accession>
<dbReference type="NCBIfam" id="TIGR01549">
    <property type="entry name" value="HAD-SF-IA-v1"/>
    <property type="match status" value="1"/>
</dbReference>
<dbReference type="Gene3D" id="1.10.150.240">
    <property type="entry name" value="Putative phosphatase, domain 2"/>
    <property type="match status" value="1"/>
</dbReference>
<dbReference type="Proteomes" id="UP001165678">
    <property type="component" value="Unassembled WGS sequence"/>
</dbReference>
<dbReference type="InterPro" id="IPR023198">
    <property type="entry name" value="PGP-like_dom2"/>
</dbReference>
<dbReference type="SUPFAM" id="SSF56784">
    <property type="entry name" value="HAD-like"/>
    <property type="match status" value="1"/>
</dbReference>